<dbReference type="SUPFAM" id="SSF57850">
    <property type="entry name" value="RING/U-box"/>
    <property type="match status" value="1"/>
</dbReference>
<dbReference type="Gene3D" id="3.30.160.60">
    <property type="entry name" value="Classic Zinc Finger"/>
    <property type="match status" value="1"/>
</dbReference>
<dbReference type="InterPro" id="IPR000315">
    <property type="entry name" value="Znf_B-box"/>
</dbReference>
<keyword evidence="2" id="KW-0479">Metal-binding</keyword>
<dbReference type="InterPro" id="IPR013083">
    <property type="entry name" value="Znf_RING/FYVE/PHD"/>
</dbReference>
<dbReference type="SMART" id="SM00449">
    <property type="entry name" value="SPRY"/>
    <property type="match status" value="1"/>
</dbReference>
<dbReference type="SMART" id="SM00336">
    <property type="entry name" value="BBOX"/>
    <property type="match status" value="1"/>
</dbReference>
<evidence type="ECO:0000256" key="4">
    <source>
        <dbReference type="ARBA" id="ARBA00022833"/>
    </source>
</evidence>
<dbReference type="PROSITE" id="PS50089">
    <property type="entry name" value="ZF_RING_2"/>
    <property type="match status" value="1"/>
</dbReference>
<feature type="domain" description="B box-type" evidence="8">
    <location>
        <begin position="149"/>
        <end position="189"/>
    </location>
</feature>
<proteinExistence type="predicted"/>
<dbReference type="SUPFAM" id="SSF57845">
    <property type="entry name" value="B-box zinc-binding domain"/>
    <property type="match status" value="1"/>
</dbReference>
<dbReference type="SMART" id="SM00184">
    <property type="entry name" value="RING"/>
    <property type="match status" value="1"/>
</dbReference>
<evidence type="ECO:0000256" key="5">
    <source>
        <dbReference type="ARBA" id="ARBA00022859"/>
    </source>
</evidence>
<dbReference type="Gene3D" id="2.60.120.920">
    <property type="match status" value="1"/>
</dbReference>
<feature type="domain" description="B30.2/SPRY" evidence="9">
    <location>
        <begin position="358"/>
        <end position="553"/>
    </location>
</feature>
<dbReference type="PRINTS" id="PR01407">
    <property type="entry name" value="BUTYPHLNCDUF"/>
</dbReference>
<gene>
    <name evidence="11" type="primary">LOC106612953</name>
</gene>
<dbReference type="InterPro" id="IPR003877">
    <property type="entry name" value="SPRY_dom"/>
</dbReference>
<dbReference type="InterPro" id="IPR001870">
    <property type="entry name" value="B30.2/SPRY"/>
</dbReference>
<evidence type="ECO:0000313" key="10">
    <source>
        <dbReference type="Proteomes" id="UP001652741"/>
    </source>
</evidence>
<keyword evidence="5" id="KW-0391">Immunity</keyword>
<dbReference type="InterPro" id="IPR027370">
    <property type="entry name" value="Znf-RING_euk"/>
</dbReference>
<dbReference type="InterPro" id="IPR043136">
    <property type="entry name" value="B30.2/SPRY_sf"/>
</dbReference>
<reference evidence="11" key="1">
    <citation type="submission" date="2025-08" db="UniProtKB">
        <authorList>
            <consortium name="RefSeq"/>
        </authorList>
    </citation>
    <scope>IDENTIFICATION</scope>
</reference>
<evidence type="ECO:0000259" key="7">
    <source>
        <dbReference type="PROSITE" id="PS50089"/>
    </source>
</evidence>
<dbReference type="PANTHER" id="PTHR25465">
    <property type="entry name" value="B-BOX DOMAIN CONTAINING"/>
    <property type="match status" value="1"/>
</dbReference>
<dbReference type="Gene3D" id="3.30.40.10">
    <property type="entry name" value="Zinc/RING finger domain, C3HC4 (zinc finger)"/>
    <property type="match status" value="1"/>
</dbReference>
<dbReference type="InterPro" id="IPR001841">
    <property type="entry name" value="Znf_RING"/>
</dbReference>
<dbReference type="Pfam" id="PF13445">
    <property type="entry name" value="zf-RING_UBOX"/>
    <property type="match status" value="1"/>
</dbReference>
<dbReference type="SUPFAM" id="SSF49899">
    <property type="entry name" value="Concanavalin A-like lectins/glucanases"/>
    <property type="match status" value="1"/>
</dbReference>
<dbReference type="PROSITE" id="PS00518">
    <property type="entry name" value="ZF_RING_1"/>
    <property type="match status" value="1"/>
</dbReference>
<evidence type="ECO:0000256" key="3">
    <source>
        <dbReference type="ARBA" id="ARBA00022771"/>
    </source>
</evidence>
<dbReference type="CDD" id="cd19769">
    <property type="entry name" value="Bbox2_TRIM16-like"/>
    <property type="match status" value="1"/>
</dbReference>
<evidence type="ECO:0000259" key="9">
    <source>
        <dbReference type="PROSITE" id="PS50188"/>
    </source>
</evidence>
<keyword evidence="4" id="KW-0862">Zinc</keyword>
<evidence type="ECO:0000313" key="11">
    <source>
        <dbReference type="RefSeq" id="XP_045580624.1"/>
    </source>
</evidence>
<keyword evidence="3 6" id="KW-0863">Zinc-finger</keyword>
<dbReference type="InterPro" id="IPR013320">
    <property type="entry name" value="ConA-like_dom_sf"/>
</dbReference>
<dbReference type="InterPro" id="IPR006574">
    <property type="entry name" value="PRY"/>
</dbReference>
<dbReference type="Proteomes" id="UP001652741">
    <property type="component" value="Chromosome ssa09"/>
</dbReference>
<protein>
    <submittedName>
        <fullName evidence="11">Probable E3 ubiquitin-protein ligase TRIML1</fullName>
    </submittedName>
</protein>
<sequence length="577" mass="66380">MATSSSPLSEDQFLCSICLDVFTKPVTTPCGHNFCMACVSGYWDTTDHCLCPLCKRRFYRRPDLFVNTFIADMADKFMHAVQEKSPVSQAQRPTKLGETACDVCTGTKLKACKSCLVCLTSFCETHLQPHQIAPALKRHALIDPVDNLEEDRTCKKHNKFLELFCRTDQMCVCQFCTETDHKYHHTVPIEEECEERKAQLGKTEAQVQHLIQERLQKIQEMKHSVDLRNKYTQREKAKTIQLFTDLVQSFQKSQTDYMEVVEEEKKAEERWAERLIWGLEQEIVGLQRRRTELEKLSNTEDHLHLLQSSASLCSFSPTMDWSQISIHTKLCVGNLRRALCQLAETLRIMPQLLDTVKTLHKSLCDSEHQRMQQYAVDVTLDPDTANCKLVLSEDWKQVKLGDIKQHLPDKLARFDTTLCVLGKEGFSSGRFYYELEVKGKTDWSIGVARESINRKGRITLSPENGYWILSLRNGDEYTAGASPFRSLSLREKPQKVGVFVDYEEGQVSFYNVEAKSPIHSFIDYTFTEKLYPYFCPGKRSGNSAPLIISTIDEIELFQQTLLSRSAFPKDTSRRFFT</sequence>
<dbReference type="Pfam" id="PF25600">
    <property type="entry name" value="TRIM_CC"/>
    <property type="match status" value="1"/>
</dbReference>
<dbReference type="SMART" id="SM00589">
    <property type="entry name" value="PRY"/>
    <property type="match status" value="1"/>
</dbReference>
<dbReference type="InterPro" id="IPR003879">
    <property type="entry name" value="Butyrophylin_SPRY"/>
</dbReference>
<dbReference type="InterPro" id="IPR058030">
    <property type="entry name" value="TRIM8/14/16/25/29/45/65_CC"/>
</dbReference>
<dbReference type="InterPro" id="IPR051051">
    <property type="entry name" value="E3_ubiq-ligase_TRIM/RNF"/>
</dbReference>
<dbReference type="PROSITE" id="PS50188">
    <property type="entry name" value="B302_SPRY"/>
    <property type="match status" value="1"/>
</dbReference>
<dbReference type="GeneID" id="106612953"/>
<organism evidence="10 11">
    <name type="scientific">Salmo salar</name>
    <name type="common">Atlantic salmon</name>
    <dbReference type="NCBI Taxonomy" id="8030"/>
    <lineage>
        <taxon>Eukaryota</taxon>
        <taxon>Metazoa</taxon>
        <taxon>Chordata</taxon>
        <taxon>Craniata</taxon>
        <taxon>Vertebrata</taxon>
        <taxon>Euteleostomi</taxon>
        <taxon>Actinopterygii</taxon>
        <taxon>Neopterygii</taxon>
        <taxon>Teleostei</taxon>
        <taxon>Protacanthopterygii</taxon>
        <taxon>Salmoniformes</taxon>
        <taxon>Salmonidae</taxon>
        <taxon>Salmoninae</taxon>
        <taxon>Salmo</taxon>
    </lineage>
</organism>
<dbReference type="Pfam" id="PF13765">
    <property type="entry name" value="PRY"/>
    <property type="match status" value="1"/>
</dbReference>
<evidence type="ECO:0000256" key="6">
    <source>
        <dbReference type="PROSITE-ProRule" id="PRU00024"/>
    </source>
</evidence>
<dbReference type="CDD" id="cd13733">
    <property type="entry name" value="SPRY_PRY_C-I_1"/>
    <property type="match status" value="1"/>
</dbReference>
<evidence type="ECO:0000256" key="1">
    <source>
        <dbReference type="ARBA" id="ARBA00022588"/>
    </source>
</evidence>
<dbReference type="PROSITE" id="PS50119">
    <property type="entry name" value="ZF_BBOX"/>
    <property type="match status" value="1"/>
</dbReference>
<name>A0ABM3FBE7_SALSA</name>
<dbReference type="Pfam" id="PF00643">
    <property type="entry name" value="zf-B_box"/>
    <property type="match status" value="1"/>
</dbReference>
<dbReference type="Gene3D" id="4.10.830.40">
    <property type="match status" value="1"/>
</dbReference>
<dbReference type="Pfam" id="PF00622">
    <property type="entry name" value="SPRY"/>
    <property type="match status" value="1"/>
</dbReference>
<feature type="domain" description="RING-type" evidence="7">
    <location>
        <begin position="15"/>
        <end position="55"/>
    </location>
</feature>
<keyword evidence="1" id="KW-0399">Innate immunity</keyword>
<evidence type="ECO:0000256" key="2">
    <source>
        <dbReference type="ARBA" id="ARBA00022723"/>
    </source>
</evidence>
<keyword evidence="10" id="KW-1185">Reference proteome</keyword>
<dbReference type="PANTHER" id="PTHR25465:SF32">
    <property type="entry name" value="BLOODTHIRSTY-RELATED GENE FAMILY, MEMBER 16 ISOFORM X1-RELATED"/>
    <property type="match status" value="1"/>
</dbReference>
<dbReference type="RefSeq" id="XP_045580624.1">
    <property type="nucleotide sequence ID" value="XM_045724668.1"/>
</dbReference>
<accession>A0ABM3FBE7</accession>
<dbReference type="InterPro" id="IPR017907">
    <property type="entry name" value="Znf_RING_CS"/>
</dbReference>
<evidence type="ECO:0000259" key="8">
    <source>
        <dbReference type="PROSITE" id="PS50119"/>
    </source>
</evidence>